<reference evidence="10 11" key="1">
    <citation type="journal article" date="2023" name="Arcadia Sci">
        <title>De novo assembly of a long-read Amblyomma americanum tick genome.</title>
        <authorList>
            <person name="Chou S."/>
            <person name="Poskanzer K.E."/>
            <person name="Rollins M."/>
            <person name="Thuy-Boun P.S."/>
        </authorList>
    </citation>
    <scope>NUCLEOTIDE SEQUENCE [LARGE SCALE GENOMIC DNA]</scope>
    <source>
        <strain evidence="10">F_SG_1</strain>
        <tissue evidence="10">Salivary glands</tissue>
    </source>
</reference>
<organism evidence="10 11">
    <name type="scientific">Amblyomma americanum</name>
    <name type="common">Lone star tick</name>
    <dbReference type="NCBI Taxonomy" id="6943"/>
    <lineage>
        <taxon>Eukaryota</taxon>
        <taxon>Metazoa</taxon>
        <taxon>Ecdysozoa</taxon>
        <taxon>Arthropoda</taxon>
        <taxon>Chelicerata</taxon>
        <taxon>Arachnida</taxon>
        <taxon>Acari</taxon>
        <taxon>Parasitiformes</taxon>
        <taxon>Ixodida</taxon>
        <taxon>Ixodoidea</taxon>
        <taxon>Ixodidae</taxon>
        <taxon>Amblyomminae</taxon>
        <taxon>Amblyomma</taxon>
    </lineage>
</organism>
<feature type="domain" description="C2H2-type" evidence="9">
    <location>
        <begin position="221"/>
        <end position="248"/>
    </location>
</feature>
<evidence type="ECO:0000313" key="10">
    <source>
        <dbReference type="EMBL" id="KAK8761559.1"/>
    </source>
</evidence>
<evidence type="ECO:0000313" key="11">
    <source>
        <dbReference type="Proteomes" id="UP001321473"/>
    </source>
</evidence>
<dbReference type="PANTHER" id="PTHR24409">
    <property type="entry name" value="ZINC FINGER PROTEIN 142"/>
    <property type="match status" value="1"/>
</dbReference>
<evidence type="ECO:0000256" key="1">
    <source>
        <dbReference type="ARBA" id="ARBA00004123"/>
    </source>
</evidence>
<dbReference type="PANTHER" id="PTHR24409:SF331">
    <property type="entry name" value="ZINC FINGER PROTEIN 322A"/>
    <property type="match status" value="1"/>
</dbReference>
<evidence type="ECO:0000256" key="8">
    <source>
        <dbReference type="PROSITE-ProRule" id="PRU00042"/>
    </source>
</evidence>
<keyword evidence="5 8" id="KW-0863">Zinc-finger</keyword>
<feature type="domain" description="C2H2-type" evidence="9">
    <location>
        <begin position="315"/>
        <end position="342"/>
    </location>
</feature>
<dbReference type="Proteomes" id="UP001321473">
    <property type="component" value="Unassembled WGS sequence"/>
</dbReference>
<keyword evidence="3" id="KW-0479">Metal-binding</keyword>
<dbReference type="Pfam" id="PF00096">
    <property type="entry name" value="zf-C2H2"/>
    <property type="match status" value="1"/>
</dbReference>
<comment type="similarity">
    <text evidence="2">Belongs to the krueppel C2H2-type zinc-finger protein family.</text>
</comment>
<feature type="domain" description="C2H2-type" evidence="9">
    <location>
        <begin position="131"/>
        <end position="160"/>
    </location>
</feature>
<evidence type="ECO:0000256" key="5">
    <source>
        <dbReference type="ARBA" id="ARBA00022771"/>
    </source>
</evidence>
<comment type="caution">
    <text evidence="10">The sequence shown here is derived from an EMBL/GenBank/DDBJ whole genome shotgun (WGS) entry which is preliminary data.</text>
</comment>
<comment type="subcellular location">
    <subcellularLocation>
        <location evidence="1">Nucleus</location>
    </subcellularLocation>
</comment>
<dbReference type="Gene3D" id="3.30.160.60">
    <property type="entry name" value="Classic Zinc Finger"/>
    <property type="match status" value="6"/>
</dbReference>
<dbReference type="InterPro" id="IPR036236">
    <property type="entry name" value="Znf_C2H2_sf"/>
</dbReference>
<accession>A0AAQ4DGG9</accession>
<protein>
    <recommendedName>
        <fullName evidence="9">C2H2-type domain-containing protein</fullName>
    </recommendedName>
</protein>
<feature type="domain" description="C2H2-type" evidence="9">
    <location>
        <begin position="258"/>
        <end position="286"/>
    </location>
</feature>
<dbReference type="SMART" id="SM00355">
    <property type="entry name" value="ZnF_C2H2"/>
    <property type="match status" value="9"/>
</dbReference>
<feature type="domain" description="C2H2-type" evidence="9">
    <location>
        <begin position="287"/>
        <end position="314"/>
    </location>
</feature>
<dbReference type="FunFam" id="3.30.160.60:FF:000624">
    <property type="entry name" value="zinc finger protein 697"/>
    <property type="match status" value="1"/>
</dbReference>
<evidence type="ECO:0000256" key="3">
    <source>
        <dbReference type="ARBA" id="ARBA00022723"/>
    </source>
</evidence>
<keyword evidence="11" id="KW-1185">Reference proteome</keyword>
<keyword evidence="7" id="KW-0539">Nucleus</keyword>
<name>A0AAQ4DGG9_AMBAM</name>
<evidence type="ECO:0000256" key="2">
    <source>
        <dbReference type="ARBA" id="ARBA00006991"/>
    </source>
</evidence>
<dbReference type="InterPro" id="IPR013087">
    <property type="entry name" value="Znf_C2H2_type"/>
</dbReference>
<dbReference type="GO" id="GO:0000977">
    <property type="term" value="F:RNA polymerase II transcription regulatory region sequence-specific DNA binding"/>
    <property type="evidence" value="ECO:0007669"/>
    <property type="project" value="TreeGrafter"/>
</dbReference>
<keyword evidence="4" id="KW-0677">Repeat</keyword>
<evidence type="ECO:0000256" key="7">
    <source>
        <dbReference type="ARBA" id="ARBA00023242"/>
    </source>
</evidence>
<dbReference type="GO" id="GO:0005634">
    <property type="term" value="C:nucleus"/>
    <property type="evidence" value="ECO:0007669"/>
    <property type="project" value="UniProtKB-SubCell"/>
</dbReference>
<keyword evidence="6" id="KW-0862">Zinc</keyword>
<evidence type="ECO:0000256" key="6">
    <source>
        <dbReference type="ARBA" id="ARBA00022833"/>
    </source>
</evidence>
<dbReference type="GO" id="GO:0000981">
    <property type="term" value="F:DNA-binding transcription factor activity, RNA polymerase II-specific"/>
    <property type="evidence" value="ECO:0007669"/>
    <property type="project" value="TreeGrafter"/>
</dbReference>
<evidence type="ECO:0000259" key="9">
    <source>
        <dbReference type="PROSITE" id="PS50157"/>
    </source>
</evidence>
<feature type="domain" description="C2H2-type" evidence="9">
    <location>
        <begin position="193"/>
        <end position="220"/>
    </location>
</feature>
<evidence type="ECO:0000256" key="4">
    <source>
        <dbReference type="ARBA" id="ARBA00022737"/>
    </source>
</evidence>
<dbReference type="SUPFAM" id="SSF57667">
    <property type="entry name" value="beta-beta-alpha zinc fingers"/>
    <property type="match status" value="5"/>
</dbReference>
<dbReference type="PROSITE" id="PS00028">
    <property type="entry name" value="ZINC_FINGER_C2H2_1"/>
    <property type="match status" value="4"/>
</dbReference>
<dbReference type="AlphaFoldDB" id="A0AAQ4DGG9"/>
<dbReference type="EMBL" id="JARKHS020031001">
    <property type="protein sequence ID" value="KAK8761559.1"/>
    <property type="molecule type" value="Genomic_DNA"/>
</dbReference>
<dbReference type="FunFam" id="3.30.160.60:FF:000446">
    <property type="entry name" value="Zinc finger protein"/>
    <property type="match status" value="1"/>
</dbReference>
<dbReference type="GO" id="GO:0008270">
    <property type="term" value="F:zinc ion binding"/>
    <property type="evidence" value="ECO:0007669"/>
    <property type="project" value="UniProtKB-KW"/>
</dbReference>
<sequence length="550" mass="61242">MPSLDSVLFHCSSIVDLCEVSIALLQAHDLKVGADSDVETKKAVTSRKRGRPRCTAQLSESTSGTACTTTTGSDVIAGALQSVDDGDLEDGSNEALGKRRVRPPKNLEDDYLVAPARRRRAKKENAAERQYRCGERSCGYRFRTEQNLEYHVRCHTPSASRPYCCPECGEQRDHWRSLAMHLWRSHLLDLDLHRCTQCNYRTFSAFKLENHARIHSEERDFTCAQCGKGFKQLSQLRNHHVVHLDRKNTPHKRWYSQQTCELCQRTFSDSKCLRKHHQAVHGKVKPYVCSFCGHMSARKAMLQLHLRQHTGEKPFACNLCEYRTGDHNSLRRHKMRHSGTKPYKCPHCPYACIQAISYKMHMKNKHPGLDGLYACSLCSFRSVSKENYTNHMSDHKRGFLAVPAQLSSPSTANSTASTEGEGLQLPEGTLQQLEGILPGNLNAAQLIYSCLSALQQEGGSANLPPGVTTYSTGDGTQTITIQVPSTAAGEDSGSSLLPAPSEQDQFYLTVQQQEDGSMAYLSGEGFAQGADMDDDVASLKISAVHFTESR</sequence>
<proteinExistence type="inferred from homology"/>
<gene>
    <name evidence="10" type="ORF">V5799_027174</name>
</gene>
<dbReference type="PROSITE" id="PS50157">
    <property type="entry name" value="ZINC_FINGER_C2H2_2"/>
    <property type="match status" value="6"/>
</dbReference>